<gene>
    <name evidence="5" type="ORF">N865_19070</name>
</gene>
<dbReference type="GO" id="GO:0016747">
    <property type="term" value="F:acyltransferase activity, transferring groups other than amino-acyl groups"/>
    <property type="evidence" value="ECO:0007669"/>
    <property type="project" value="InterPro"/>
</dbReference>
<dbReference type="Pfam" id="PF13302">
    <property type="entry name" value="Acetyltransf_3"/>
    <property type="match status" value="2"/>
</dbReference>
<dbReference type="Proteomes" id="UP000019489">
    <property type="component" value="Unassembled WGS sequence"/>
</dbReference>
<evidence type="ECO:0000259" key="4">
    <source>
        <dbReference type="PROSITE" id="PS51186"/>
    </source>
</evidence>
<protein>
    <submittedName>
        <fullName evidence="5">GCN5 family acetyltransferase</fullName>
    </submittedName>
</protein>
<dbReference type="STRING" id="1386089.N865_19070"/>
<keyword evidence="6" id="KW-1185">Reference proteome</keyword>
<feature type="domain" description="N-acetyltransferase" evidence="4">
    <location>
        <begin position="217"/>
        <end position="383"/>
    </location>
</feature>
<dbReference type="AlphaFoldDB" id="W9GB62"/>
<keyword evidence="1 5" id="KW-0808">Transferase</keyword>
<evidence type="ECO:0000256" key="2">
    <source>
        <dbReference type="ARBA" id="ARBA00023315"/>
    </source>
</evidence>
<sequence length="392" mass="42847">MDAPALTDLVPTLTDGVITLRAHSPADVDTLVEQCTDPDTLRWTTVPRGYTRDDAAGFVRHAAAQWADPSGSRMWAIEWVDDSSGEPTPRYGGTVDLRPGESPLTASIGFALHPAARGTGAMSRAVRLAAAQAFEAGLWGRPLERIHWRAIVGNWGSRRVAWATGFTFHATLPGTHVDPTDPKGPALDCWYASLAKGDPMTPQTPWFTAPVIEEDGLRLRVWRPDDIEALEERNDPEHWMPAHAVLRPEMFQRWRHRRLELMAEGMAVDWCVADADTDRALGSVAVFSRMGPMTGDAAELGYQLFPSARGRGVAKTAARLAIRHALTPKEAGGLGLRRLVAETAADNAASNRVLESNGFVAFGREHHVDLLADGTYQDGLHWELLPHGADRV</sequence>
<accession>W9GB62</accession>
<dbReference type="eggNOG" id="COG1670">
    <property type="taxonomic scope" value="Bacteria"/>
</dbReference>
<dbReference type="PROSITE" id="PS51186">
    <property type="entry name" value="GNAT"/>
    <property type="match status" value="2"/>
</dbReference>
<dbReference type="PANTHER" id="PTHR43792">
    <property type="entry name" value="GNAT FAMILY, PUTATIVE (AFU_ORTHOLOGUE AFUA_3G00765)-RELATED-RELATED"/>
    <property type="match status" value="1"/>
</dbReference>
<dbReference type="Gene3D" id="3.40.630.30">
    <property type="match status" value="2"/>
</dbReference>
<organism evidence="5 6">
    <name type="scientific">Intrasporangium oryzae NRRL B-24470</name>
    <dbReference type="NCBI Taxonomy" id="1386089"/>
    <lineage>
        <taxon>Bacteria</taxon>
        <taxon>Bacillati</taxon>
        <taxon>Actinomycetota</taxon>
        <taxon>Actinomycetes</taxon>
        <taxon>Micrococcales</taxon>
        <taxon>Intrasporangiaceae</taxon>
        <taxon>Intrasporangium</taxon>
    </lineage>
</organism>
<name>W9GB62_9MICO</name>
<keyword evidence="2" id="KW-0012">Acyltransferase</keyword>
<evidence type="ECO:0000313" key="6">
    <source>
        <dbReference type="Proteomes" id="UP000019489"/>
    </source>
</evidence>
<dbReference type="PANTHER" id="PTHR43792:SF8">
    <property type="entry name" value="[RIBOSOMAL PROTEIN US5]-ALANINE N-ACETYLTRANSFERASE"/>
    <property type="match status" value="1"/>
</dbReference>
<proteinExistence type="inferred from homology"/>
<evidence type="ECO:0000313" key="5">
    <source>
        <dbReference type="EMBL" id="EWT03320.1"/>
    </source>
</evidence>
<feature type="domain" description="N-acetyltransferase" evidence="4">
    <location>
        <begin position="18"/>
        <end position="188"/>
    </location>
</feature>
<dbReference type="RefSeq" id="WP_034800991.1">
    <property type="nucleotide sequence ID" value="NZ_AWSA01000003.1"/>
</dbReference>
<evidence type="ECO:0000256" key="3">
    <source>
        <dbReference type="ARBA" id="ARBA00038502"/>
    </source>
</evidence>
<dbReference type="EMBL" id="AWSA01000003">
    <property type="protein sequence ID" value="EWT03320.1"/>
    <property type="molecule type" value="Genomic_DNA"/>
</dbReference>
<dbReference type="InterPro" id="IPR000182">
    <property type="entry name" value="GNAT_dom"/>
</dbReference>
<reference evidence="5 6" key="1">
    <citation type="submission" date="2013-08" db="EMBL/GenBank/DDBJ databases">
        <title>Intrasporangium oryzae NRRL B-24470.</title>
        <authorList>
            <person name="Liu H."/>
            <person name="Wang G."/>
        </authorList>
    </citation>
    <scope>NUCLEOTIDE SEQUENCE [LARGE SCALE GENOMIC DNA]</scope>
    <source>
        <strain evidence="5 6">NRRL B-24470</strain>
    </source>
</reference>
<comment type="similarity">
    <text evidence="3">Belongs to the acetyltransferase family. RimJ subfamily.</text>
</comment>
<evidence type="ECO:0000256" key="1">
    <source>
        <dbReference type="ARBA" id="ARBA00022679"/>
    </source>
</evidence>
<dbReference type="InterPro" id="IPR051531">
    <property type="entry name" value="N-acetyltransferase"/>
</dbReference>
<comment type="caution">
    <text evidence="5">The sequence shown here is derived from an EMBL/GenBank/DDBJ whole genome shotgun (WGS) entry which is preliminary data.</text>
</comment>
<dbReference type="SUPFAM" id="SSF55729">
    <property type="entry name" value="Acyl-CoA N-acyltransferases (Nat)"/>
    <property type="match status" value="2"/>
</dbReference>
<dbReference type="OrthoDB" id="9795188at2"/>
<dbReference type="InterPro" id="IPR016181">
    <property type="entry name" value="Acyl_CoA_acyltransferase"/>
</dbReference>